<dbReference type="Proteomes" id="UP001456524">
    <property type="component" value="Unassembled WGS sequence"/>
</dbReference>
<organism evidence="7 8">
    <name type="scientific">Phyllosticta citrichinensis</name>
    <dbReference type="NCBI Taxonomy" id="1130410"/>
    <lineage>
        <taxon>Eukaryota</taxon>
        <taxon>Fungi</taxon>
        <taxon>Dikarya</taxon>
        <taxon>Ascomycota</taxon>
        <taxon>Pezizomycotina</taxon>
        <taxon>Dothideomycetes</taxon>
        <taxon>Dothideomycetes incertae sedis</taxon>
        <taxon>Botryosphaeriales</taxon>
        <taxon>Phyllostictaceae</taxon>
        <taxon>Phyllosticta</taxon>
    </lineage>
</organism>
<feature type="compositionally biased region" description="Polar residues" evidence="4">
    <location>
        <begin position="202"/>
        <end position="212"/>
    </location>
</feature>
<dbReference type="InterPro" id="IPR027417">
    <property type="entry name" value="P-loop_NTPase"/>
</dbReference>
<dbReference type="Pfam" id="PF00176">
    <property type="entry name" value="SNF2-rel_dom"/>
    <property type="match status" value="1"/>
</dbReference>
<evidence type="ECO:0000313" key="7">
    <source>
        <dbReference type="EMBL" id="KAK8167113.1"/>
    </source>
</evidence>
<comment type="caution">
    <text evidence="7">The sequence shown here is derived from an EMBL/GenBank/DDBJ whole genome shotgun (WGS) entry which is preliminary data.</text>
</comment>
<dbReference type="InterPro" id="IPR001650">
    <property type="entry name" value="Helicase_C-like"/>
</dbReference>
<proteinExistence type="predicted"/>
<keyword evidence="1" id="KW-0547">Nucleotide-binding</keyword>
<reference evidence="7 8" key="1">
    <citation type="journal article" date="2022" name="G3 (Bethesda)">
        <title>Enemy or ally: a genomic approach to elucidate the lifestyle of Phyllosticta citrichinaensis.</title>
        <authorList>
            <person name="Buijs V.A."/>
            <person name="Groenewald J.Z."/>
            <person name="Haridas S."/>
            <person name="LaButti K.M."/>
            <person name="Lipzen A."/>
            <person name="Martin F.M."/>
            <person name="Barry K."/>
            <person name="Grigoriev I.V."/>
            <person name="Crous P.W."/>
            <person name="Seidl M.F."/>
        </authorList>
    </citation>
    <scope>NUCLEOTIDE SEQUENCE [LARGE SCALE GENOMIC DNA]</scope>
    <source>
        <strain evidence="7 8">CBS 129764</strain>
    </source>
</reference>
<dbReference type="GO" id="GO:0016787">
    <property type="term" value="F:hydrolase activity"/>
    <property type="evidence" value="ECO:0007669"/>
    <property type="project" value="UniProtKB-KW"/>
</dbReference>
<keyword evidence="2 7" id="KW-0378">Hydrolase</keyword>
<feature type="domain" description="Helicase ATP-binding" evidence="5">
    <location>
        <begin position="320"/>
        <end position="503"/>
    </location>
</feature>
<evidence type="ECO:0000259" key="5">
    <source>
        <dbReference type="PROSITE" id="PS51192"/>
    </source>
</evidence>
<dbReference type="SMART" id="SM00490">
    <property type="entry name" value="HELICc"/>
    <property type="match status" value="1"/>
</dbReference>
<dbReference type="CDD" id="cd18793">
    <property type="entry name" value="SF2_C_SNF"/>
    <property type="match status" value="1"/>
</dbReference>
<evidence type="ECO:0000256" key="4">
    <source>
        <dbReference type="SAM" id="MobiDB-lite"/>
    </source>
</evidence>
<protein>
    <submittedName>
        <fullName evidence="7">P-loop containing nucleoside triphosphate hydrolase protein</fullName>
    </submittedName>
</protein>
<dbReference type="EMBL" id="JBBWUH010000005">
    <property type="protein sequence ID" value="KAK8167113.1"/>
    <property type="molecule type" value="Genomic_DNA"/>
</dbReference>
<dbReference type="Gene3D" id="3.40.50.300">
    <property type="entry name" value="P-loop containing nucleotide triphosphate hydrolases"/>
    <property type="match status" value="1"/>
</dbReference>
<dbReference type="PANTHER" id="PTHR10799">
    <property type="entry name" value="SNF2/RAD54 HELICASE FAMILY"/>
    <property type="match status" value="1"/>
</dbReference>
<dbReference type="InterPro" id="IPR049730">
    <property type="entry name" value="SNF2/RAD54-like_C"/>
</dbReference>
<dbReference type="PROSITE" id="PS51194">
    <property type="entry name" value="HELICASE_CTER"/>
    <property type="match status" value="1"/>
</dbReference>
<feature type="region of interest" description="Disordered" evidence="4">
    <location>
        <begin position="186"/>
        <end position="218"/>
    </location>
</feature>
<dbReference type="Pfam" id="PF00271">
    <property type="entry name" value="Helicase_C"/>
    <property type="match status" value="1"/>
</dbReference>
<evidence type="ECO:0000256" key="2">
    <source>
        <dbReference type="ARBA" id="ARBA00022801"/>
    </source>
</evidence>
<keyword evidence="8" id="KW-1185">Reference proteome</keyword>
<dbReference type="InterPro" id="IPR000330">
    <property type="entry name" value="SNF2_N"/>
</dbReference>
<dbReference type="Gene3D" id="3.40.50.10810">
    <property type="entry name" value="Tandem AAA-ATPase domain"/>
    <property type="match status" value="1"/>
</dbReference>
<keyword evidence="3" id="KW-0067">ATP-binding</keyword>
<name>A0ABR1XV37_9PEZI</name>
<evidence type="ECO:0000313" key="8">
    <source>
        <dbReference type="Proteomes" id="UP001456524"/>
    </source>
</evidence>
<dbReference type="InterPro" id="IPR014001">
    <property type="entry name" value="Helicase_ATP-bd"/>
</dbReference>
<evidence type="ECO:0000256" key="3">
    <source>
        <dbReference type="ARBA" id="ARBA00022840"/>
    </source>
</evidence>
<evidence type="ECO:0000256" key="1">
    <source>
        <dbReference type="ARBA" id="ARBA00022741"/>
    </source>
</evidence>
<evidence type="ECO:0000259" key="6">
    <source>
        <dbReference type="PROSITE" id="PS51194"/>
    </source>
</evidence>
<sequence>MDAFVNSWAPVAQWPEQYRITANQARATLAAGGIRRQFQEWRQRYEQTHTGVRGRQVDRGTVLHMFHGRKQEFAEDAQPEVWTQQVMVARLLYRLYRFSVEDPDGAFYQRDVPEDLVVNAFFDLFLEVKKVYAPTKRVKSAIFATIFPDVEPGKAENADADVGPDAWQDKVVGWPDAKVDFSGLEDENLEEDPEGLNDDDFASNNGEQNQAQIDDRGNAVAPETKVHQLDDQEIILRDRLTSYPHASKRDKLADDIHACLQPAKPFDCSLGLPSIWSEGVSFSKACSTLGIKKTAPFVLSGTPPMATLHGYQVQGAAHVKLSLLASQRAALLDWPGFGKTRQTLLGVERALQSPSTGRINRPSLIVVPSGAVGEHWIREGLACTTTLSFVAVGEGFGREQEGRHRVKYWKLSEFEKRGVDHDKLTFFVCTYGTMRKMVTFDFAETAFHAIIIDEMQVLRKWKGSATFNAVDSLSPVWRVGLTATPLMNGNKDIKGFLAFFRDKTLDKDTVLARLAENGNPFDKKDKLAASGLMPEAWERYVDSASVYAQAEALNKVAQSMKFVISRNLSSQDGSTGKKIGANVPPLLISRRTVGFHDETNKAAFAARFNRVLDALWDETNGRKMMRLDKLVDLATMTLSPFAVDIPPDQNRIKELNAEHANLSTLCASVLGRPVSPHEALEVVRSPKLEWLASFLGWVVVSRREKVVLFVLNNREQLLVRAFVETIGIETATFHSGLTPRERNIMISAFNRAGGPSVFIATWDMGSVGFNLQNSCCIAVALSLYYNQNAEVQGRCRVHRAGQKRTVLYIQCRQAPSLDTIFMLKHSDRKELAQLYARLDLAKYNQDVLDRVLEAVIEATNGTAEGKQTQDAVKSDFEGDMEMPQKCIELLQSIFARDMEPYCKNLERM</sequence>
<accession>A0ABR1XV37</accession>
<feature type="domain" description="Helicase C-terminal" evidence="6">
    <location>
        <begin position="687"/>
        <end position="856"/>
    </location>
</feature>
<dbReference type="InterPro" id="IPR038718">
    <property type="entry name" value="SNF2-like_sf"/>
</dbReference>
<feature type="compositionally biased region" description="Acidic residues" evidence="4">
    <location>
        <begin position="186"/>
        <end position="201"/>
    </location>
</feature>
<dbReference type="PROSITE" id="PS51192">
    <property type="entry name" value="HELICASE_ATP_BIND_1"/>
    <property type="match status" value="1"/>
</dbReference>
<dbReference type="SUPFAM" id="SSF52540">
    <property type="entry name" value="P-loop containing nucleoside triphosphate hydrolases"/>
    <property type="match status" value="2"/>
</dbReference>
<dbReference type="SMART" id="SM00487">
    <property type="entry name" value="DEXDc"/>
    <property type="match status" value="1"/>
</dbReference>
<gene>
    <name evidence="7" type="ORF">IWX90DRAFT_478349</name>
</gene>